<dbReference type="Proteomes" id="UP000499080">
    <property type="component" value="Unassembled WGS sequence"/>
</dbReference>
<evidence type="ECO:0000313" key="1">
    <source>
        <dbReference type="EMBL" id="GBL93745.1"/>
    </source>
</evidence>
<protein>
    <submittedName>
        <fullName evidence="1">Uncharacterized protein</fullName>
    </submittedName>
</protein>
<proteinExistence type="predicted"/>
<dbReference type="OrthoDB" id="6781249at2759"/>
<dbReference type="EMBL" id="BGPR01000096">
    <property type="protein sequence ID" value="GBL93745.1"/>
    <property type="molecule type" value="Genomic_DNA"/>
</dbReference>
<sequence>MFYNIFDTVPERPVGNTDNLYFVLDGGSLIHRVVWPKQETLGDVYTTYMSYVKRHYGNEVTVVFDGYTESRVNTKVIERQRRTTDDADVHIVKTGVETYEKIKKHVYVIGQDVDILVLLTALTPDYIDILMLKEGKGKVKDRFYSSKDLQNSNLAIECKKNPFSSFMRLVVVTQPQGSRESENYKQCNCSTSVNTCKISLRSLTTLNQLTLRLKEQEGGSSSHCTATRRKRKVARIR</sequence>
<comment type="caution">
    <text evidence="1">The sequence shown here is derived from an EMBL/GenBank/DDBJ whole genome shotgun (WGS) entry which is preliminary data.</text>
</comment>
<reference evidence="1 2" key="1">
    <citation type="journal article" date="2019" name="Sci. Rep.">
        <title>Orb-weaving spider Araneus ventricosus genome elucidates the spidroin gene catalogue.</title>
        <authorList>
            <person name="Kono N."/>
            <person name="Nakamura H."/>
            <person name="Ohtoshi R."/>
            <person name="Moran D.A.P."/>
            <person name="Shinohara A."/>
            <person name="Yoshida Y."/>
            <person name="Fujiwara M."/>
            <person name="Mori M."/>
            <person name="Tomita M."/>
            <person name="Arakawa K."/>
        </authorList>
    </citation>
    <scope>NUCLEOTIDE SEQUENCE [LARGE SCALE GENOMIC DNA]</scope>
</reference>
<keyword evidence="2" id="KW-1185">Reference proteome</keyword>
<gene>
    <name evidence="1" type="ORF">AVEN_166784_1</name>
</gene>
<organism evidence="1 2">
    <name type="scientific">Araneus ventricosus</name>
    <name type="common">Orbweaver spider</name>
    <name type="synonym">Epeira ventricosa</name>
    <dbReference type="NCBI Taxonomy" id="182803"/>
    <lineage>
        <taxon>Eukaryota</taxon>
        <taxon>Metazoa</taxon>
        <taxon>Ecdysozoa</taxon>
        <taxon>Arthropoda</taxon>
        <taxon>Chelicerata</taxon>
        <taxon>Arachnida</taxon>
        <taxon>Araneae</taxon>
        <taxon>Araneomorphae</taxon>
        <taxon>Entelegynae</taxon>
        <taxon>Araneoidea</taxon>
        <taxon>Araneidae</taxon>
        <taxon>Araneus</taxon>
    </lineage>
</organism>
<accession>A0A4Y2BQM3</accession>
<dbReference type="AlphaFoldDB" id="A0A4Y2BQM3"/>
<name>A0A4Y2BQM3_ARAVE</name>
<evidence type="ECO:0000313" key="2">
    <source>
        <dbReference type="Proteomes" id="UP000499080"/>
    </source>
</evidence>